<dbReference type="Gene3D" id="3.30.740.10">
    <property type="entry name" value="Protein Inhibitor Of Neuronal Nitric Oxide Synthase"/>
    <property type="match status" value="1"/>
</dbReference>
<accession>A0ABD2PMB8</accession>
<dbReference type="InterPro" id="IPR001372">
    <property type="entry name" value="Dynein_light_chain_typ-1/2"/>
</dbReference>
<comment type="similarity">
    <text evidence="1">Belongs to the dynein light chain family.</text>
</comment>
<dbReference type="SUPFAM" id="SSF54648">
    <property type="entry name" value="DLC"/>
    <property type="match status" value="1"/>
</dbReference>
<keyword evidence="1" id="KW-0243">Dynein</keyword>
<dbReference type="EMBL" id="JBJKFK010006438">
    <property type="protein sequence ID" value="KAL3307812.1"/>
    <property type="molecule type" value="Genomic_DNA"/>
</dbReference>
<name>A0ABD2PMB8_9PLAT</name>
<dbReference type="PANTHER" id="PTHR11886">
    <property type="entry name" value="DYNEIN LIGHT CHAIN"/>
    <property type="match status" value="1"/>
</dbReference>
<keyword evidence="1" id="KW-0493">Microtubule</keyword>
<dbReference type="GO" id="GO:0005874">
    <property type="term" value="C:microtubule"/>
    <property type="evidence" value="ECO:0007669"/>
    <property type="project" value="UniProtKB-KW"/>
</dbReference>
<proteinExistence type="inferred from homology"/>
<dbReference type="PANTHER" id="PTHR11886:SF35">
    <property type="entry name" value="DYNEIN LIGHT CHAIN"/>
    <property type="match status" value="1"/>
</dbReference>
<dbReference type="GO" id="GO:0030286">
    <property type="term" value="C:dynein complex"/>
    <property type="evidence" value="ECO:0007669"/>
    <property type="project" value="UniProtKB-KW"/>
</dbReference>
<comment type="caution">
    <text evidence="2">The sequence shown here is derived from an EMBL/GenBank/DDBJ whole genome shotgun (WGS) entry which is preliminary data.</text>
</comment>
<dbReference type="InterPro" id="IPR037177">
    <property type="entry name" value="DLC_sf"/>
</dbReference>
<sequence>MDVSRQQDELPKAAVIKNSDMDVELQQFAVDVTARAMRLHMLEKDVAAVIKKEFDAKWGPLWHCMVGRVFG</sequence>
<dbReference type="Pfam" id="PF01221">
    <property type="entry name" value="Dynein_light"/>
    <property type="match status" value="1"/>
</dbReference>
<organism evidence="2 3">
    <name type="scientific">Cichlidogyrus casuarinus</name>
    <dbReference type="NCBI Taxonomy" id="1844966"/>
    <lineage>
        <taxon>Eukaryota</taxon>
        <taxon>Metazoa</taxon>
        <taxon>Spiralia</taxon>
        <taxon>Lophotrochozoa</taxon>
        <taxon>Platyhelminthes</taxon>
        <taxon>Monogenea</taxon>
        <taxon>Monopisthocotylea</taxon>
        <taxon>Dactylogyridea</taxon>
        <taxon>Ancyrocephalidae</taxon>
        <taxon>Cichlidogyrus</taxon>
    </lineage>
</organism>
<dbReference type="Proteomes" id="UP001626550">
    <property type="component" value="Unassembled WGS sequence"/>
</dbReference>
<keyword evidence="1" id="KW-0963">Cytoplasm</keyword>
<dbReference type="SMART" id="SM01375">
    <property type="entry name" value="Dynein_light"/>
    <property type="match status" value="1"/>
</dbReference>
<evidence type="ECO:0000313" key="2">
    <source>
        <dbReference type="EMBL" id="KAL3307812.1"/>
    </source>
</evidence>
<protein>
    <recommendedName>
        <fullName evidence="1">Dynein light chain</fullName>
    </recommendedName>
</protein>
<keyword evidence="1" id="KW-0505">Motor protein</keyword>
<dbReference type="AlphaFoldDB" id="A0ABD2PMB8"/>
<reference evidence="2 3" key="1">
    <citation type="submission" date="2024-11" db="EMBL/GenBank/DDBJ databases">
        <title>Adaptive evolution of stress response genes in parasites aligns with host niche diversity.</title>
        <authorList>
            <person name="Hahn C."/>
            <person name="Resl P."/>
        </authorList>
    </citation>
    <scope>NUCLEOTIDE SEQUENCE [LARGE SCALE GENOMIC DNA]</scope>
    <source>
        <strain evidence="2">EGGRZ-B1_66</strain>
        <tissue evidence="2">Body</tissue>
    </source>
</reference>
<feature type="non-terminal residue" evidence="2">
    <location>
        <position position="71"/>
    </location>
</feature>
<keyword evidence="3" id="KW-1185">Reference proteome</keyword>
<gene>
    <name evidence="2" type="ORF">Ciccas_013665</name>
</gene>
<keyword evidence="1" id="KW-0206">Cytoskeleton</keyword>
<evidence type="ECO:0000256" key="1">
    <source>
        <dbReference type="RuleBase" id="RU365010"/>
    </source>
</evidence>
<comment type="subcellular location">
    <subcellularLocation>
        <location evidence="1">Cytoplasm</location>
        <location evidence="1">Cytoskeleton</location>
    </subcellularLocation>
</comment>
<evidence type="ECO:0000313" key="3">
    <source>
        <dbReference type="Proteomes" id="UP001626550"/>
    </source>
</evidence>